<dbReference type="Pfam" id="PF20152">
    <property type="entry name" value="DUF6534"/>
    <property type="match status" value="1"/>
</dbReference>
<evidence type="ECO:0000256" key="1">
    <source>
        <dbReference type="SAM" id="Phobius"/>
    </source>
</evidence>
<evidence type="ECO:0000259" key="2">
    <source>
        <dbReference type="Pfam" id="PF20152"/>
    </source>
</evidence>
<dbReference type="Proteomes" id="UP001150217">
    <property type="component" value="Unassembled WGS sequence"/>
</dbReference>
<evidence type="ECO:0000313" key="4">
    <source>
        <dbReference type="Proteomes" id="UP001150217"/>
    </source>
</evidence>
<reference evidence="3" key="1">
    <citation type="submission" date="2022-08" db="EMBL/GenBank/DDBJ databases">
        <title>A Global Phylogenomic Analysis of the Shiitake Genus Lentinula.</title>
        <authorList>
            <consortium name="DOE Joint Genome Institute"/>
            <person name="Sierra-Patev S."/>
            <person name="Min B."/>
            <person name="Naranjo-Ortiz M."/>
            <person name="Looney B."/>
            <person name="Konkel Z."/>
            <person name="Slot J.C."/>
            <person name="Sakamoto Y."/>
            <person name="Steenwyk J.L."/>
            <person name="Rokas A."/>
            <person name="Carro J."/>
            <person name="Camarero S."/>
            <person name="Ferreira P."/>
            <person name="Molpeceres G."/>
            <person name="Ruiz-Duenas F.J."/>
            <person name="Serrano A."/>
            <person name="Henrissat B."/>
            <person name="Drula E."/>
            <person name="Hughes K.W."/>
            <person name="Mata J.L."/>
            <person name="Ishikawa N.K."/>
            <person name="Vargas-Isla R."/>
            <person name="Ushijima S."/>
            <person name="Smith C.A."/>
            <person name="Ahrendt S."/>
            <person name="Andreopoulos W."/>
            <person name="He G."/>
            <person name="Labutti K."/>
            <person name="Lipzen A."/>
            <person name="Ng V."/>
            <person name="Riley R."/>
            <person name="Sandor L."/>
            <person name="Barry K."/>
            <person name="Martinez A.T."/>
            <person name="Xiao Y."/>
            <person name="Gibbons J.G."/>
            <person name="Terashima K."/>
            <person name="Grigoriev I.V."/>
            <person name="Hibbett D.S."/>
        </authorList>
    </citation>
    <scope>NUCLEOTIDE SEQUENCE</scope>
    <source>
        <strain evidence="3">RHP3577 ss4</strain>
    </source>
</reference>
<organism evidence="3 4">
    <name type="scientific">Lentinula lateritia</name>
    <dbReference type="NCBI Taxonomy" id="40482"/>
    <lineage>
        <taxon>Eukaryota</taxon>
        <taxon>Fungi</taxon>
        <taxon>Dikarya</taxon>
        <taxon>Basidiomycota</taxon>
        <taxon>Agaricomycotina</taxon>
        <taxon>Agaricomycetes</taxon>
        <taxon>Agaricomycetidae</taxon>
        <taxon>Agaricales</taxon>
        <taxon>Marasmiineae</taxon>
        <taxon>Omphalotaceae</taxon>
        <taxon>Lentinula</taxon>
    </lineage>
</organism>
<protein>
    <recommendedName>
        <fullName evidence="2">DUF6534 domain-containing protein</fullName>
    </recommendedName>
</protein>
<accession>A0ABQ8VR46</accession>
<gene>
    <name evidence="3" type="ORF">C8R41DRAFT_915965</name>
</gene>
<dbReference type="EMBL" id="JANVFT010000013">
    <property type="protein sequence ID" value="KAJ4498861.1"/>
    <property type="molecule type" value="Genomic_DNA"/>
</dbReference>
<feature type="domain" description="DUF6534" evidence="2">
    <location>
        <begin position="44"/>
        <end position="149"/>
    </location>
</feature>
<feature type="transmembrane region" description="Helical" evidence="1">
    <location>
        <begin position="65"/>
        <end position="86"/>
    </location>
</feature>
<keyword evidence="1" id="KW-0812">Transmembrane</keyword>
<dbReference type="InterPro" id="IPR045339">
    <property type="entry name" value="DUF6534"/>
</dbReference>
<sequence length="252" mass="27778">MYVHYKLPNKPHTSDGHVRSTEVVISSGTKTRAKILSVTVNILSAISNVAIAGTLSIYFQKNKNGFHSTTTILNILILFAINTGAITTSATFPTKSHLNILLMFPLSICAISSLIIVLVAPDTLIYISFFFCIGRVHTISLLATLNARKMILRKSRQDADITTRPTSPLVFQDFGTHNTIKTQHDGVSTRITTNRRTIDSDALCHTIGHRSGLYELQKLSTTNFHSTYMNSTSVVNTNMPALPSNAHFDTTR</sequence>
<keyword evidence="4" id="KW-1185">Reference proteome</keyword>
<name>A0ABQ8VR46_9AGAR</name>
<feature type="transmembrane region" description="Helical" evidence="1">
    <location>
        <begin position="98"/>
        <end position="119"/>
    </location>
</feature>
<feature type="transmembrane region" description="Helical" evidence="1">
    <location>
        <begin position="125"/>
        <end position="147"/>
    </location>
</feature>
<keyword evidence="1" id="KW-0472">Membrane</keyword>
<keyword evidence="1" id="KW-1133">Transmembrane helix</keyword>
<proteinExistence type="predicted"/>
<comment type="caution">
    <text evidence="3">The sequence shown here is derived from an EMBL/GenBank/DDBJ whole genome shotgun (WGS) entry which is preliminary data.</text>
</comment>
<feature type="transmembrane region" description="Helical" evidence="1">
    <location>
        <begin position="35"/>
        <end position="59"/>
    </location>
</feature>
<evidence type="ECO:0000313" key="3">
    <source>
        <dbReference type="EMBL" id="KAJ4498861.1"/>
    </source>
</evidence>